<accession>A0A1Y2EY33</accession>
<reference evidence="2 3" key="1">
    <citation type="submission" date="2016-07" db="EMBL/GenBank/DDBJ databases">
        <title>Pervasive Adenine N6-methylation of Active Genes in Fungi.</title>
        <authorList>
            <consortium name="DOE Joint Genome Institute"/>
            <person name="Mondo S.J."/>
            <person name="Dannebaum R.O."/>
            <person name="Kuo R.C."/>
            <person name="Labutti K."/>
            <person name="Haridas S."/>
            <person name="Kuo A."/>
            <person name="Salamov A."/>
            <person name="Ahrendt S.R."/>
            <person name="Lipzen A."/>
            <person name="Sullivan W."/>
            <person name="Andreopoulos W.B."/>
            <person name="Clum A."/>
            <person name="Lindquist E."/>
            <person name="Daum C."/>
            <person name="Ramamoorthy G.K."/>
            <person name="Gryganskyi A."/>
            <person name="Culley D."/>
            <person name="Magnuson J.K."/>
            <person name="James T.Y."/>
            <person name="O'Malley M.A."/>
            <person name="Stajich J.E."/>
            <person name="Spatafora J.W."/>
            <person name="Visel A."/>
            <person name="Grigoriev I.V."/>
        </authorList>
    </citation>
    <scope>NUCLEOTIDE SEQUENCE [LARGE SCALE GENOMIC DNA]</scope>
    <source>
        <strain evidence="2 3">12-1054</strain>
    </source>
</reference>
<dbReference type="AlphaFoldDB" id="A0A1Y2EY33"/>
<evidence type="ECO:0000313" key="2">
    <source>
        <dbReference type="EMBL" id="ORY76397.1"/>
    </source>
</evidence>
<dbReference type="Proteomes" id="UP000193685">
    <property type="component" value="Unassembled WGS sequence"/>
</dbReference>
<dbReference type="EMBL" id="MCFI01000023">
    <property type="protein sequence ID" value="ORY76397.1"/>
    <property type="molecule type" value="Genomic_DNA"/>
</dbReference>
<organism evidence="2 3">
    <name type="scientific">Protomyces lactucae-debilis</name>
    <dbReference type="NCBI Taxonomy" id="2754530"/>
    <lineage>
        <taxon>Eukaryota</taxon>
        <taxon>Fungi</taxon>
        <taxon>Dikarya</taxon>
        <taxon>Ascomycota</taxon>
        <taxon>Taphrinomycotina</taxon>
        <taxon>Taphrinomycetes</taxon>
        <taxon>Taphrinales</taxon>
        <taxon>Protomycetaceae</taxon>
        <taxon>Protomyces</taxon>
    </lineage>
</organism>
<keyword evidence="1" id="KW-0732">Signal</keyword>
<evidence type="ECO:0000313" key="3">
    <source>
        <dbReference type="Proteomes" id="UP000193685"/>
    </source>
</evidence>
<dbReference type="GeneID" id="63786677"/>
<proteinExistence type="predicted"/>
<name>A0A1Y2EY33_PROLT</name>
<feature type="chain" id="PRO_5012666220" evidence="1">
    <location>
        <begin position="18"/>
        <end position="138"/>
    </location>
</feature>
<dbReference type="RefSeq" id="XP_040722660.1">
    <property type="nucleotide sequence ID" value="XM_040870078.1"/>
</dbReference>
<protein>
    <submittedName>
        <fullName evidence="2">Uncharacterized protein</fullName>
    </submittedName>
</protein>
<evidence type="ECO:0000256" key="1">
    <source>
        <dbReference type="SAM" id="SignalP"/>
    </source>
</evidence>
<gene>
    <name evidence="2" type="ORF">BCR37DRAFT_383540</name>
</gene>
<feature type="signal peptide" evidence="1">
    <location>
        <begin position="1"/>
        <end position="17"/>
    </location>
</feature>
<keyword evidence="3" id="KW-1185">Reference proteome</keyword>
<comment type="caution">
    <text evidence="2">The sequence shown here is derived from an EMBL/GenBank/DDBJ whole genome shotgun (WGS) entry which is preliminary data.</text>
</comment>
<sequence length="138" mass="14739">MNPQAWLVLFILSKVSSNPVAGSSATVSSLPHGIMIAGGDCAPNCGRDTGSCVQCCKGKCGKEEADTCTTACITFKEEVDVLEMQAGKPDNPRGGMAASVWMKTMKTKCSEKYGIIHAENQCMHVAQAYWQAFTAIQQ</sequence>